<proteinExistence type="predicted"/>
<dbReference type="OrthoDB" id="1936804at2"/>
<dbReference type="Proteomes" id="UP000192468">
    <property type="component" value="Unassembled WGS sequence"/>
</dbReference>
<gene>
    <name evidence="1" type="ORF">SAMN02745134_02613</name>
</gene>
<evidence type="ECO:0000313" key="2">
    <source>
        <dbReference type="Proteomes" id="UP000192468"/>
    </source>
</evidence>
<protein>
    <submittedName>
        <fullName evidence="1">Uncharacterized protein</fullName>
    </submittedName>
</protein>
<evidence type="ECO:0000313" key="1">
    <source>
        <dbReference type="EMBL" id="SMC25876.1"/>
    </source>
</evidence>
<reference evidence="1 2" key="1">
    <citation type="submission" date="2017-04" db="EMBL/GenBank/DDBJ databases">
        <authorList>
            <person name="Afonso C.L."/>
            <person name="Miller P.J."/>
            <person name="Scott M.A."/>
            <person name="Spackman E."/>
            <person name="Goraichik I."/>
            <person name="Dimitrov K.M."/>
            <person name="Suarez D.L."/>
            <person name="Swayne D.E."/>
        </authorList>
    </citation>
    <scope>NUCLEOTIDE SEQUENCE [LARGE SCALE GENOMIC DNA]</scope>
    <source>
        <strain evidence="1 2">DSM 12555</strain>
    </source>
</reference>
<dbReference type="EMBL" id="FWXH01000010">
    <property type="protein sequence ID" value="SMC25876.1"/>
    <property type="molecule type" value="Genomic_DNA"/>
</dbReference>
<sequence length="148" mass="17427">METVNKIEEIIRKGKWVKNDIGMSRLQCSKIVKDEKELLILIVSNVLDTPIATRVEKIMVVSNELILFYDGQYAERIEKDEFERYKNFLSEEEWNIILGKDAVSKLISNDMVNEEEGFYVEMHETIEKHIKNGYDKNSSDMISRKYNL</sequence>
<accession>A0A1W1XPQ3</accession>
<keyword evidence="2" id="KW-1185">Reference proteome</keyword>
<organism evidence="1 2">
    <name type="scientific">Clostridium acidisoli DSM 12555</name>
    <dbReference type="NCBI Taxonomy" id="1121291"/>
    <lineage>
        <taxon>Bacteria</taxon>
        <taxon>Bacillati</taxon>
        <taxon>Bacillota</taxon>
        <taxon>Clostridia</taxon>
        <taxon>Eubacteriales</taxon>
        <taxon>Clostridiaceae</taxon>
        <taxon>Clostridium</taxon>
    </lineage>
</organism>
<name>A0A1W1XPQ3_9CLOT</name>
<dbReference type="AlphaFoldDB" id="A0A1W1XPQ3"/>
<dbReference type="RefSeq" id="WP_084116435.1">
    <property type="nucleotide sequence ID" value="NZ_FWXH01000010.1"/>
</dbReference>